<feature type="domain" description="Response regulatory" evidence="9">
    <location>
        <begin position="670"/>
        <end position="786"/>
    </location>
</feature>
<feature type="coiled-coil region" evidence="7">
    <location>
        <begin position="7"/>
        <end position="37"/>
    </location>
</feature>
<dbReference type="InterPro" id="IPR001789">
    <property type="entry name" value="Sig_transdc_resp-reg_receiver"/>
</dbReference>
<dbReference type="STRING" id="1121416.SAMN02745220_02410"/>
<dbReference type="InterPro" id="IPR000014">
    <property type="entry name" value="PAS"/>
</dbReference>
<proteinExistence type="predicted"/>
<keyword evidence="13" id="KW-1185">Reference proteome</keyword>
<dbReference type="InterPro" id="IPR036890">
    <property type="entry name" value="HATPase_C_sf"/>
</dbReference>
<feature type="domain" description="PAS" evidence="10">
    <location>
        <begin position="156"/>
        <end position="226"/>
    </location>
</feature>
<dbReference type="RefSeq" id="WP_073613699.1">
    <property type="nucleotide sequence ID" value="NZ_FRFE01000010.1"/>
</dbReference>
<dbReference type="SUPFAM" id="SSF55874">
    <property type="entry name" value="ATPase domain of HSP90 chaperone/DNA topoisomerase II/histidine kinase"/>
    <property type="match status" value="1"/>
</dbReference>
<feature type="domain" description="Histidine kinase" evidence="8">
    <location>
        <begin position="426"/>
        <end position="648"/>
    </location>
</feature>
<dbReference type="PANTHER" id="PTHR43304:SF1">
    <property type="entry name" value="PAC DOMAIN-CONTAINING PROTEIN"/>
    <property type="match status" value="1"/>
</dbReference>
<feature type="domain" description="PAC" evidence="11">
    <location>
        <begin position="103"/>
        <end position="155"/>
    </location>
</feature>
<dbReference type="Gene3D" id="3.30.565.10">
    <property type="entry name" value="Histidine kinase-like ATPase, C-terminal domain"/>
    <property type="match status" value="1"/>
</dbReference>
<dbReference type="PROSITE" id="PS50109">
    <property type="entry name" value="HIS_KIN"/>
    <property type="match status" value="1"/>
</dbReference>
<feature type="domain" description="PAC" evidence="11">
    <location>
        <begin position="354"/>
        <end position="406"/>
    </location>
</feature>
<dbReference type="PANTHER" id="PTHR43304">
    <property type="entry name" value="PHYTOCHROME-LIKE PROTEIN CPH1"/>
    <property type="match status" value="1"/>
</dbReference>
<dbReference type="PROSITE" id="PS50112">
    <property type="entry name" value="PAS"/>
    <property type="match status" value="3"/>
</dbReference>
<evidence type="ECO:0000313" key="12">
    <source>
        <dbReference type="EMBL" id="SHO48633.1"/>
    </source>
</evidence>
<dbReference type="Pfam" id="PF00512">
    <property type="entry name" value="HisKA"/>
    <property type="match status" value="1"/>
</dbReference>
<evidence type="ECO:0000256" key="2">
    <source>
        <dbReference type="ARBA" id="ARBA00012438"/>
    </source>
</evidence>
<dbReference type="Pfam" id="PF08448">
    <property type="entry name" value="PAS_4"/>
    <property type="match status" value="1"/>
</dbReference>
<dbReference type="SMART" id="SM00387">
    <property type="entry name" value="HATPase_c"/>
    <property type="match status" value="1"/>
</dbReference>
<keyword evidence="5" id="KW-0418">Kinase</keyword>
<dbReference type="InterPro" id="IPR003661">
    <property type="entry name" value="HisK_dim/P_dom"/>
</dbReference>
<dbReference type="InterPro" id="IPR000700">
    <property type="entry name" value="PAS-assoc_C"/>
</dbReference>
<evidence type="ECO:0000256" key="1">
    <source>
        <dbReference type="ARBA" id="ARBA00000085"/>
    </source>
</evidence>
<dbReference type="EC" id="2.7.13.3" evidence="2"/>
<protein>
    <recommendedName>
        <fullName evidence="2">histidine kinase</fullName>
        <ecNumber evidence="2">2.7.13.3</ecNumber>
    </recommendedName>
</protein>
<evidence type="ECO:0000256" key="6">
    <source>
        <dbReference type="PROSITE-ProRule" id="PRU00169"/>
    </source>
</evidence>
<dbReference type="PROSITE" id="PS50113">
    <property type="entry name" value="PAC"/>
    <property type="match status" value="2"/>
</dbReference>
<evidence type="ECO:0000256" key="5">
    <source>
        <dbReference type="ARBA" id="ARBA00022777"/>
    </source>
</evidence>
<dbReference type="CDD" id="cd00130">
    <property type="entry name" value="PAS"/>
    <property type="match status" value="3"/>
</dbReference>
<dbReference type="OrthoDB" id="5409350at2"/>
<keyword evidence="7" id="KW-0175">Coiled coil</keyword>
<dbReference type="SMART" id="SM00086">
    <property type="entry name" value="PAC"/>
    <property type="match status" value="3"/>
</dbReference>
<dbReference type="SMART" id="SM00448">
    <property type="entry name" value="REC"/>
    <property type="match status" value="1"/>
</dbReference>
<dbReference type="Pfam" id="PF00989">
    <property type="entry name" value="PAS"/>
    <property type="match status" value="1"/>
</dbReference>
<dbReference type="SUPFAM" id="SSF55785">
    <property type="entry name" value="PYP-like sensor domain (PAS domain)"/>
    <property type="match status" value="3"/>
</dbReference>
<dbReference type="NCBIfam" id="TIGR00229">
    <property type="entry name" value="sensory_box"/>
    <property type="match status" value="3"/>
</dbReference>
<dbReference type="SMART" id="SM00091">
    <property type="entry name" value="PAS"/>
    <property type="match status" value="3"/>
</dbReference>
<dbReference type="EMBL" id="FRFE01000010">
    <property type="protein sequence ID" value="SHO48633.1"/>
    <property type="molecule type" value="Genomic_DNA"/>
</dbReference>
<dbReference type="Gene3D" id="3.40.50.2300">
    <property type="match status" value="1"/>
</dbReference>
<dbReference type="SUPFAM" id="SSF52172">
    <property type="entry name" value="CheY-like"/>
    <property type="match status" value="1"/>
</dbReference>
<keyword evidence="4" id="KW-0808">Transferase</keyword>
<dbReference type="Pfam" id="PF08447">
    <property type="entry name" value="PAS_3"/>
    <property type="match status" value="1"/>
</dbReference>
<dbReference type="Gene3D" id="3.30.450.20">
    <property type="entry name" value="PAS domain"/>
    <property type="match status" value="3"/>
</dbReference>
<evidence type="ECO:0000256" key="7">
    <source>
        <dbReference type="SAM" id="Coils"/>
    </source>
</evidence>
<dbReference type="CDD" id="cd17546">
    <property type="entry name" value="REC_hyHK_CKI1_RcsC-like"/>
    <property type="match status" value="1"/>
</dbReference>
<sequence length="789" mass="89430">MLDKPSYEELERRVQELEQVERENKKSIQDLTAYRDIISSTPDGISLLDRDYRYIIVNEAYEKFSGVDRKNFIGRTVPEYLGREVFEQFIQPNFDKCLKGEIINYQEWFDYPTLGRRFVDITYSPYRNSNDQISGVIANTRDITEIRQAKEMLEELRHFYKLILDSVQEGIWVTDKDDRLIFFNPGMEKIAGIKAENMLGLSVIEDFKPETTKHFLQFYLDARTDGQPKSYEASVTTPAGRDTIQSGWLVPLVENGKYAGMICTIQDITQRKQAEKAQLENEEKFHLIARLAPVGIYLTTPDGKCLYVNEYWRNMAGLSLEEALGKGWINGIHPDDRQMVFDSWQKMVASQGSWGKEYRFQNKEEKTTWVYGLAAPQIGTDGKVLRYIGVNVDITQRKQAEEENTRLQSQLQQAAKMQALGTMAGGIAHEFNNLLGVIMGCTEMAREEVAQGSFVKAQLDNVIKASYRVTDLIKQILTFSRQSQRRNISIDLCSFIKESIELIKSSIPSSVAIQETILPFCGKILADPTEIQQILMNLFSNAVWATGEKGIIEICLQQVQLDTQKAHQLNILAGNYIELSFTDNGCGMDDITQARVFDPFFTRKEVGKGTGMGLSIVYTIMESYQGAITVESTRGKGTSFHLYFPVTDEPAAVEEKEDEAVEKIPQGMGRILFVDDEESYAEMGAKMISRLGYTVDLRTSSREALAAFADQPHNYDLVITDQIMPDLSGEELVLKMRALRPNIPIILCTGYSIKMDEKKADSLGINAFVYKPIAKKDIAELIQKVLNGT</sequence>
<dbReference type="GO" id="GO:0000155">
    <property type="term" value="F:phosphorelay sensor kinase activity"/>
    <property type="evidence" value="ECO:0007669"/>
    <property type="project" value="InterPro"/>
</dbReference>
<dbReference type="Gene3D" id="1.10.287.130">
    <property type="match status" value="1"/>
</dbReference>
<dbReference type="InterPro" id="IPR003594">
    <property type="entry name" value="HATPase_dom"/>
</dbReference>
<dbReference type="InterPro" id="IPR013655">
    <property type="entry name" value="PAS_fold_3"/>
</dbReference>
<keyword evidence="3 6" id="KW-0597">Phosphoprotein</keyword>
<evidence type="ECO:0000259" key="10">
    <source>
        <dbReference type="PROSITE" id="PS50112"/>
    </source>
</evidence>
<dbReference type="GO" id="GO:0006355">
    <property type="term" value="P:regulation of DNA-templated transcription"/>
    <property type="evidence" value="ECO:0007669"/>
    <property type="project" value="InterPro"/>
</dbReference>
<feature type="modified residue" description="4-aspartylphosphate" evidence="6">
    <location>
        <position position="721"/>
    </location>
</feature>
<dbReference type="InterPro" id="IPR013767">
    <property type="entry name" value="PAS_fold"/>
</dbReference>
<dbReference type="PRINTS" id="PR00344">
    <property type="entry name" value="BCTRLSENSOR"/>
</dbReference>
<name>A0A1M7Y7M4_9BACT</name>
<dbReference type="Proteomes" id="UP000184603">
    <property type="component" value="Unassembled WGS sequence"/>
</dbReference>
<evidence type="ECO:0000259" key="8">
    <source>
        <dbReference type="PROSITE" id="PS50109"/>
    </source>
</evidence>
<evidence type="ECO:0000256" key="3">
    <source>
        <dbReference type="ARBA" id="ARBA00022553"/>
    </source>
</evidence>
<dbReference type="InterPro" id="IPR011006">
    <property type="entry name" value="CheY-like_superfamily"/>
</dbReference>
<dbReference type="CDD" id="cd00082">
    <property type="entry name" value="HisKA"/>
    <property type="match status" value="1"/>
</dbReference>
<evidence type="ECO:0000259" key="11">
    <source>
        <dbReference type="PROSITE" id="PS50113"/>
    </source>
</evidence>
<dbReference type="SUPFAM" id="SSF47384">
    <property type="entry name" value="Homodimeric domain of signal transducing histidine kinase"/>
    <property type="match status" value="1"/>
</dbReference>
<dbReference type="InterPro" id="IPR035965">
    <property type="entry name" value="PAS-like_dom_sf"/>
</dbReference>
<dbReference type="InterPro" id="IPR052162">
    <property type="entry name" value="Sensor_kinase/Photoreceptor"/>
</dbReference>
<dbReference type="PROSITE" id="PS50110">
    <property type="entry name" value="RESPONSE_REGULATORY"/>
    <property type="match status" value="1"/>
</dbReference>
<dbReference type="SMART" id="SM00388">
    <property type="entry name" value="HisKA"/>
    <property type="match status" value="1"/>
</dbReference>
<gene>
    <name evidence="12" type="ORF">SAMN02745220_02410</name>
</gene>
<dbReference type="InterPro" id="IPR004358">
    <property type="entry name" value="Sig_transdc_His_kin-like_C"/>
</dbReference>
<feature type="domain" description="PAS" evidence="10">
    <location>
        <begin position="30"/>
        <end position="101"/>
    </location>
</feature>
<dbReference type="InterPro" id="IPR005467">
    <property type="entry name" value="His_kinase_dom"/>
</dbReference>
<evidence type="ECO:0000259" key="9">
    <source>
        <dbReference type="PROSITE" id="PS50110"/>
    </source>
</evidence>
<evidence type="ECO:0000313" key="13">
    <source>
        <dbReference type="Proteomes" id="UP000184603"/>
    </source>
</evidence>
<evidence type="ECO:0000256" key="4">
    <source>
        <dbReference type="ARBA" id="ARBA00022679"/>
    </source>
</evidence>
<feature type="domain" description="PAS" evidence="10">
    <location>
        <begin position="281"/>
        <end position="351"/>
    </location>
</feature>
<comment type="catalytic activity">
    <reaction evidence="1">
        <text>ATP + protein L-histidine = ADP + protein N-phospho-L-histidine.</text>
        <dbReference type="EC" id="2.7.13.3"/>
    </reaction>
</comment>
<reference evidence="12 13" key="1">
    <citation type="submission" date="2016-12" db="EMBL/GenBank/DDBJ databases">
        <authorList>
            <person name="Song W.-J."/>
            <person name="Kurnit D.M."/>
        </authorList>
    </citation>
    <scope>NUCLEOTIDE SEQUENCE [LARGE SCALE GENOMIC DNA]</scope>
    <source>
        <strain evidence="12 13">DSM 18488</strain>
    </source>
</reference>
<accession>A0A1M7Y7M4</accession>
<dbReference type="AlphaFoldDB" id="A0A1M7Y7M4"/>
<dbReference type="Pfam" id="PF02518">
    <property type="entry name" value="HATPase_c"/>
    <property type="match status" value="1"/>
</dbReference>
<organism evidence="12 13">
    <name type="scientific">Desulfopila aestuarii DSM 18488</name>
    <dbReference type="NCBI Taxonomy" id="1121416"/>
    <lineage>
        <taxon>Bacteria</taxon>
        <taxon>Pseudomonadati</taxon>
        <taxon>Thermodesulfobacteriota</taxon>
        <taxon>Desulfobulbia</taxon>
        <taxon>Desulfobulbales</taxon>
        <taxon>Desulfocapsaceae</taxon>
        <taxon>Desulfopila</taxon>
    </lineage>
</organism>
<dbReference type="InterPro" id="IPR001610">
    <property type="entry name" value="PAC"/>
</dbReference>
<dbReference type="Pfam" id="PF00072">
    <property type="entry name" value="Response_reg"/>
    <property type="match status" value="1"/>
</dbReference>
<dbReference type="InterPro" id="IPR036097">
    <property type="entry name" value="HisK_dim/P_sf"/>
</dbReference>
<dbReference type="InterPro" id="IPR013656">
    <property type="entry name" value="PAS_4"/>
</dbReference>